<proteinExistence type="predicted"/>
<dbReference type="Gene3D" id="2.70.50.70">
    <property type="match status" value="1"/>
</dbReference>
<accession>A0A1T4JIP8</accession>
<dbReference type="GeneID" id="78315674"/>
<evidence type="ECO:0000259" key="1">
    <source>
        <dbReference type="Pfam" id="PF14734"/>
    </source>
</evidence>
<feature type="domain" description="Bvu-2165-like IHF-HU-like DNA-binding" evidence="2">
    <location>
        <begin position="21"/>
        <end position="134"/>
    </location>
</feature>
<dbReference type="OrthoDB" id="357849at2"/>
<dbReference type="AlphaFoldDB" id="A0A1T4JIP8"/>
<dbReference type="Pfam" id="PF14848">
    <property type="entry name" value="HU-DNA_bdg"/>
    <property type="match status" value="1"/>
</dbReference>
<evidence type="ECO:0000313" key="4">
    <source>
        <dbReference type="Proteomes" id="UP000190423"/>
    </source>
</evidence>
<evidence type="ECO:0000259" key="2">
    <source>
        <dbReference type="Pfam" id="PF14848"/>
    </source>
</evidence>
<gene>
    <name evidence="3" type="ORF">SAMN02745149_00353</name>
</gene>
<evidence type="ECO:0000313" key="3">
    <source>
        <dbReference type="EMBL" id="SJZ30044.1"/>
    </source>
</evidence>
<dbReference type="EMBL" id="FUWG01000003">
    <property type="protein sequence ID" value="SJZ30044.1"/>
    <property type="molecule type" value="Genomic_DNA"/>
</dbReference>
<protein>
    <submittedName>
        <fullName evidence="3">DNA-binding domain-containing protein</fullName>
    </submittedName>
</protein>
<dbReference type="Proteomes" id="UP000190423">
    <property type="component" value="Unassembled WGS sequence"/>
</dbReference>
<dbReference type="RefSeq" id="WP_078932286.1">
    <property type="nucleotide sequence ID" value="NZ_FUWG01000003.1"/>
</dbReference>
<sequence>MNINTLNAVQIEHKSNEVPFALYKNNLGNTPSYFARVISQGTCTVDDLACDIISSGIAGDFSKEKLLEAAALFRSAKIARILTGCTVDDGITRCWLSLSGTFNTQNDSYSTERHSLSLTSTVSSKVKDILQKVTPVIRRGNSIVPVITEVFDLETKGSEVLTRNGFLEIKGTNIAVQGQNEEVGLYFVNTEDESKNVKLGAEKLGRNTSGSLCCVVPSELEEGTYRLMIRTQSLSGKVLSKEIKECITERTFRIG</sequence>
<keyword evidence="4" id="KW-1185">Reference proteome</keyword>
<dbReference type="InterPro" id="IPR049893">
    <property type="entry name" value="Bvu_2165-like_IHF-HU-DNA_bdg"/>
</dbReference>
<keyword evidence="3" id="KW-0238">DNA-binding</keyword>
<dbReference type="GO" id="GO:0003677">
    <property type="term" value="F:DNA binding"/>
    <property type="evidence" value="ECO:0007669"/>
    <property type="project" value="UniProtKB-KW"/>
</dbReference>
<name>A0A1T4JIP8_TREPO</name>
<reference evidence="3 4" key="1">
    <citation type="submission" date="2017-02" db="EMBL/GenBank/DDBJ databases">
        <authorList>
            <person name="Peterson S.W."/>
        </authorList>
    </citation>
    <scope>NUCLEOTIDE SEQUENCE [LARGE SCALE GENOMIC DNA]</scope>
    <source>
        <strain evidence="3 4">ATCC BAA-908</strain>
    </source>
</reference>
<feature type="domain" description="DUF4469" evidence="1">
    <location>
        <begin position="147"/>
        <end position="245"/>
    </location>
</feature>
<dbReference type="CDD" id="cd12843">
    <property type="entry name" value="Bvu_2165_C_like"/>
    <property type="match status" value="1"/>
</dbReference>
<dbReference type="InterPro" id="IPR027824">
    <property type="entry name" value="DUF4469"/>
</dbReference>
<dbReference type="Pfam" id="PF14734">
    <property type="entry name" value="DUF4469"/>
    <property type="match status" value="1"/>
</dbReference>
<organism evidence="3 4">
    <name type="scientific">Treponema porcinum</name>
    <dbReference type="NCBI Taxonomy" id="261392"/>
    <lineage>
        <taxon>Bacteria</taxon>
        <taxon>Pseudomonadati</taxon>
        <taxon>Spirochaetota</taxon>
        <taxon>Spirochaetia</taxon>
        <taxon>Spirochaetales</taxon>
        <taxon>Treponemataceae</taxon>
        <taxon>Treponema</taxon>
    </lineage>
</organism>